<reference evidence="5" key="1">
    <citation type="submission" date="2013-03" db="EMBL/GenBank/DDBJ databases">
        <title>The Genome Sequence of Anopheles epiroticus epiroticus2.</title>
        <authorList>
            <consortium name="The Broad Institute Genomics Platform"/>
            <person name="Neafsey D.E."/>
            <person name="Howell P."/>
            <person name="Walker B."/>
            <person name="Young S.K."/>
            <person name="Zeng Q."/>
            <person name="Gargeya S."/>
            <person name="Fitzgerald M."/>
            <person name="Haas B."/>
            <person name="Abouelleil A."/>
            <person name="Allen A.W."/>
            <person name="Alvarado L."/>
            <person name="Arachchi H.M."/>
            <person name="Berlin A.M."/>
            <person name="Chapman S.B."/>
            <person name="Gainer-Dewar J."/>
            <person name="Goldberg J."/>
            <person name="Griggs A."/>
            <person name="Gujja S."/>
            <person name="Hansen M."/>
            <person name="Howarth C."/>
            <person name="Imamovic A."/>
            <person name="Ireland A."/>
            <person name="Larimer J."/>
            <person name="McCowan C."/>
            <person name="Murphy C."/>
            <person name="Pearson M."/>
            <person name="Poon T.W."/>
            <person name="Priest M."/>
            <person name="Roberts A."/>
            <person name="Saif S."/>
            <person name="Shea T."/>
            <person name="Sisk P."/>
            <person name="Sykes S."/>
            <person name="Wortman J."/>
            <person name="Nusbaum C."/>
            <person name="Birren B."/>
        </authorList>
    </citation>
    <scope>NUCLEOTIDE SEQUENCE [LARGE SCALE GENOMIC DNA]</scope>
    <source>
        <strain evidence="5">Epiroticus2</strain>
    </source>
</reference>
<dbReference type="InterPro" id="IPR050328">
    <property type="entry name" value="Dev_Immune_Receptor"/>
</dbReference>
<dbReference type="AlphaFoldDB" id="A0A182PBH3"/>
<protein>
    <recommendedName>
        <fullName evidence="6">Leucine rich immune protein (Coil-less)</fullName>
    </recommendedName>
</protein>
<reference evidence="4" key="2">
    <citation type="submission" date="2020-05" db="UniProtKB">
        <authorList>
            <consortium name="EnsemblMetazoa"/>
        </authorList>
    </citation>
    <scope>IDENTIFICATION</scope>
    <source>
        <strain evidence="4">Epiroticus2</strain>
    </source>
</reference>
<proteinExistence type="predicted"/>
<keyword evidence="5" id="KW-1185">Reference proteome</keyword>
<evidence type="ECO:0000313" key="4">
    <source>
        <dbReference type="EnsemblMetazoa" id="AEPI004278-PA"/>
    </source>
</evidence>
<dbReference type="PROSITE" id="PS51450">
    <property type="entry name" value="LRR"/>
    <property type="match status" value="1"/>
</dbReference>
<organism evidence="4 5">
    <name type="scientific">Anopheles epiroticus</name>
    <dbReference type="NCBI Taxonomy" id="199890"/>
    <lineage>
        <taxon>Eukaryota</taxon>
        <taxon>Metazoa</taxon>
        <taxon>Ecdysozoa</taxon>
        <taxon>Arthropoda</taxon>
        <taxon>Hexapoda</taxon>
        <taxon>Insecta</taxon>
        <taxon>Pterygota</taxon>
        <taxon>Neoptera</taxon>
        <taxon>Endopterygota</taxon>
        <taxon>Diptera</taxon>
        <taxon>Nematocera</taxon>
        <taxon>Culicoidea</taxon>
        <taxon>Culicidae</taxon>
        <taxon>Anophelinae</taxon>
        <taxon>Anopheles</taxon>
    </lineage>
</organism>
<evidence type="ECO:0000256" key="3">
    <source>
        <dbReference type="ARBA" id="ARBA00022737"/>
    </source>
</evidence>
<dbReference type="Proteomes" id="UP000075885">
    <property type="component" value="Unassembled WGS sequence"/>
</dbReference>
<dbReference type="PANTHER" id="PTHR24373:SF275">
    <property type="entry name" value="TIR DOMAIN-CONTAINING PROTEIN"/>
    <property type="match status" value="1"/>
</dbReference>
<dbReference type="InterPro" id="IPR003591">
    <property type="entry name" value="Leu-rich_rpt_typical-subtyp"/>
</dbReference>
<accession>A0A182PBH3</accession>
<evidence type="ECO:0000256" key="1">
    <source>
        <dbReference type="ARBA" id="ARBA00022614"/>
    </source>
</evidence>
<dbReference type="VEuPathDB" id="VectorBase:AEPI004278"/>
<evidence type="ECO:0000313" key="5">
    <source>
        <dbReference type="Proteomes" id="UP000075885"/>
    </source>
</evidence>
<keyword evidence="3" id="KW-0677">Repeat</keyword>
<evidence type="ECO:0008006" key="6">
    <source>
        <dbReference type="Google" id="ProtNLM"/>
    </source>
</evidence>
<dbReference type="EnsemblMetazoa" id="AEPI004278-RA">
    <property type="protein sequence ID" value="AEPI004278-PA"/>
    <property type="gene ID" value="AEPI004278"/>
</dbReference>
<dbReference type="Pfam" id="PF13855">
    <property type="entry name" value="LRR_8"/>
    <property type="match status" value="1"/>
</dbReference>
<evidence type="ECO:0000256" key="2">
    <source>
        <dbReference type="ARBA" id="ARBA00022729"/>
    </source>
</evidence>
<dbReference type="InterPro" id="IPR001611">
    <property type="entry name" value="Leu-rich_rpt"/>
</dbReference>
<sequence length="246" mass="28032">MAEIPSTLDRLENLRQLVFSGTLIRVLNLTLLYALKELQHLKLAQNQLVDIIGKADGANATSKVKLMMLNDNQLTTINLSLFDPFPELAFLDVSYNTIRRLQGGLTGRKLNHITLMSNALRQLDMCQWDVLDSLEILEVSFNRLETIPDCMYKLPNVSHLLLEYNHITSLPLEAFADLQQLQELRLTFNKISTISFGSKLPDKQLRLFLFYNCLCGVSLPGNLTTIHIDIINDSVYNKRQLNCSYC</sequence>
<dbReference type="InterPro" id="IPR032675">
    <property type="entry name" value="LRR_dom_sf"/>
</dbReference>
<dbReference type="SMART" id="SM00369">
    <property type="entry name" value="LRR_TYP"/>
    <property type="match status" value="5"/>
</dbReference>
<keyword evidence="2" id="KW-0732">Signal</keyword>
<keyword evidence="1" id="KW-0433">Leucine-rich repeat</keyword>
<name>A0A182PBH3_9DIPT</name>
<dbReference type="STRING" id="199890.A0A182PBH3"/>
<dbReference type="PANTHER" id="PTHR24373">
    <property type="entry name" value="SLIT RELATED LEUCINE-RICH REPEAT NEURONAL PROTEIN"/>
    <property type="match status" value="1"/>
</dbReference>
<dbReference type="SUPFAM" id="SSF52058">
    <property type="entry name" value="L domain-like"/>
    <property type="match status" value="1"/>
</dbReference>
<dbReference type="Gene3D" id="3.80.10.10">
    <property type="entry name" value="Ribonuclease Inhibitor"/>
    <property type="match status" value="2"/>
</dbReference>